<organism evidence="2 3">
    <name type="scientific">Artemia franciscana</name>
    <name type="common">Brine shrimp</name>
    <name type="synonym">Artemia sanfranciscana</name>
    <dbReference type="NCBI Taxonomy" id="6661"/>
    <lineage>
        <taxon>Eukaryota</taxon>
        <taxon>Metazoa</taxon>
        <taxon>Ecdysozoa</taxon>
        <taxon>Arthropoda</taxon>
        <taxon>Crustacea</taxon>
        <taxon>Branchiopoda</taxon>
        <taxon>Anostraca</taxon>
        <taxon>Artemiidae</taxon>
        <taxon>Artemia</taxon>
    </lineage>
</organism>
<evidence type="ECO:0000313" key="2">
    <source>
        <dbReference type="EMBL" id="KAK2720235.1"/>
    </source>
</evidence>
<accession>A0AA88HY06</accession>
<comment type="caution">
    <text evidence="2">The sequence shown here is derived from an EMBL/GenBank/DDBJ whole genome shotgun (WGS) entry which is preliminary data.</text>
</comment>
<gene>
    <name evidence="1" type="ORF">QYM36_004193</name>
    <name evidence="2" type="ORF">QYM36_004202</name>
</gene>
<dbReference type="EMBL" id="JAVRJZ010000007">
    <property type="protein sequence ID" value="KAK2720214.1"/>
    <property type="molecule type" value="Genomic_DNA"/>
</dbReference>
<proteinExistence type="predicted"/>
<dbReference type="EMBL" id="JAVRJZ010000007">
    <property type="protein sequence ID" value="KAK2720235.1"/>
    <property type="molecule type" value="Genomic_DNA"/>
</dbReference>
<dbReference type="AlphaFoldDB" id="A0AA88HY06"/>
<keyword evidence="3" id="KW-1185">Reference proteome</keyword>
<evidence type="ECO:0000313" key="1">
    <source>
        <dbReference type="EMBL" id="KAK2720214.1"/>
    </source>
</evidence>
<sequence length="291" mass="32473">MPKKADLQNFKKRIVNSKDDNIVITSGSVVIDIEKCSKIAKLIPMAAELVFRTRGHHFITELTDEYKQAYNNILKACLASDIVGYFPSNYLFHKLAHFVSVSRAYDVIQAEVNSDYTEVPRAIQIRAGATPAGTAVICSSVAVLDQMKNKFWWKELYKLCKKDIDRVVEMNRKIKQNPKKWHINNVAYRSPRLTPTELVELENARVSASSLAPIVQAYITATVDSSRGTAKSSLVGIKAISKYAQTDAGLLRAMTSFFMRSFTLAGKADNLTDLLGRMSGKNAELSEDDLD</sequence>
<name>A0AA88HY06_ARTSF</name>
<reference evidence="2" key="1">
    <citation type="submission" date="2023-07" db="EMBL/GenBank/DDBJ databases">
        <title>Chromosome-level genome assembly of Artemia franciscana.</title>
        <authorList>
            <person name="Jo E."/>
        </authorList>
    </citation>
    <scope>NUCLEOTIDE SEQUENCE</scope>
    <source>
        <tissue evidence="2">Whole body</tissue>
    </source>
</reference>
<protein>
    <submittedName>
        <fullName evidence="2">Uncharacterized protein</fullName>
    </submittedName>
</protein>
<evidence type="ECO:0000313" key="3">
    <source>
        <dbReference type="Proteomes" id="UP001187531"/>
    </source>
</evidence>
<dbReference type="Proteomes" id="UP001187531">
    <property type="component" value="Unassembled WGS sequence"/>
</dbReference>